<dbReference type="EMBL" id="UFWZ01000001">
    <property type="protein sequence ID" value="SUY48511.1"/>
    <property type="molecule type" value="Genomic_DNA"/>
</dbReference>
<evidence type="ECO:0000313" key="2">
    <source>
        <dbReference type="Proteomes" id="UP000254664"/>
    </source>
</evidence>
<gene>
    <name evidence="1" type="ORF">NCTC9836_02925</name>
</gene>
<proteinExistence type="predicted"/>
<sequence>MIFEVNTDFIQVKVFKLFFRIVDTYPRILVNAFAPSLLLNVPEIFCLTLVIRKSRSARLLSKGISKSYIKASI</sequence>
<dbReference type="AlphaFoldDB" id="A0A381JBC3"/>
<name>A0A381JBC3_9CLOT</name>
<dbReference type="Proteomes" id="UP000254664">
    <property type="component" value="Unassembled WGS sequence"/>
</dbReference>
<evidence type="ECO:0000313" key="1">
    <source>
        <dbReference type="EMBL" id="SUY48511.1"/>
    </source>
</evidence>
<reference evidence="1 2" key="1">
    <citation type="submission" date="2018-06" db="EMBL/GenBank/DDBJ databases">
        <authorList>
            <consortium name="Pathogen Informatics"/>
            <person name="Doyle S."/>
        </authorList>
    </citation>
    <scope>NUCLEOTIDE SEQUENCE [LARGE SCALE GENOMIC DNA]</scope>
    <source>
        <strain evidence="1 2">NCTC9836</strain>
    </source>
</reference>
<organism evidence="1 2">
    <name type="scientific">Clostridium putrefaciens</name>
    <dbReference type="NCBI Taxonomy" id="99675"/>
    <lineage>
        <taxon>Bacteria</taxon>
        <taxon>Bacillati</taxon>
        <taxon>Bacillota</taxon>
        <taxon>Clostridia</taxon>
        <taxon>Eubacteriales</taxon>
        <taxon>Clostridiaceae</taxon>
        <taxon>Clostridium</taxon>
    </lineage>
</organism>
<keyword evidence="2" id="KW-1185">Reference proteome</keyword>
<accession>A0A381JBC3</accession>
<protein>
    <submittedName>
        <fullName evidence="1">Uncharacterized protein</fullName>
    </submittedName>
</protein>